<dbReference type="PANTHER" id="PTHR43873">
    <property type="entry name" value="COBYRINATE A,C-DIAMIDE SYNTHASE"/>
    <property type="match status" value="1"/>
</dbReference>
<dbReference type="InterPro" id="IPR011698">
    <property type="entry name" value="GATase_3"/>
</dbReference>
<comment type="miscellaneous">
    <text evidence="8">The a and c carboxylates of cobyrinate are activated for nucleophilic attack via formation of a phosphorylated intermediate by ATP. CbiA catalyzes first the amidation of the c-carboxylate, and then that of the a-carboxylate.</text>
</comment>
<dbReference type="EC" id="6.3.5.11" evidence="8"/>
<comment type="function">
    <text evidence="8">Catalyzes the ATP-dependent amidation of the two carboxylate groups at positions a and c of cobyrinate, using either L-glutamine or ammonia as the nitrogen source.</text>
</comment>
<evidence type="ECO:0000256" key="4">
    <source>
        <dbReference type="ARBA" id="ARBA00022741"/>
    </source>
</evidence>
<keyword evidence="12" id="KW-1185">Reference proteome</keyword>
<dbReference type="InterPro" id="IPR027417">
    <property type="entry name" value="P-loop_NTPase"/>
</dbReference>
<comment type="caution">
    <text evidence="11">The sequence shown here is derived from an EMBL/GenBank/DDBJ whole genome shotgun (WGS) entry which is preliminary data.</text>
</comment>
<proteinExistence type="inferred from homology"/>
<dbReference type="NCBIfam" id="NF002204">
    <property type="entry name" value="PRK01077.1"/>
    <property type="match status" value="1"/>
</dbReference>
<evidence type="ECO:0000256" key="6">
    <source>
        <dbReference type="ARBA" id="ARBA00022842"/>
    </source>
</evidence>
<evidence type="ECO:0000256" key="8">
    <source>
        <dbReference type="HAMAP-Rule" id="MF_00027"/>
    </source>
</evidence>
<dbReference type="InterPro" id="IPR004484">
    <property type="entry name" value="CbiA/CobB_synth"/>
</dbReference>
<comment type="similarity">
    <text evidence="8">Belongs to the CobB/CbiA family.</text>
</comment>
<feature type="active site" description="Nucleophile" evidence="8">
    <location>
        <position position="339"/>
    </location>
</feature>
<dbReference type="NCBIfam" id="TIGR00379">
    <property type="entry name" value="cobB"/>
    <property type="match status" value="1"/>
</dbReference>
<evidence type="ECO:0000256" key="1">
    <source>
        <dbReference type="ARBA" id="ARBA00001946"/>
    </source>
</evidence>
<comment type="pathway">
    <text evidence="8">Cofactor biosynthesis; adenosylcobalamin biosynthesis; cob(II)yrinate a,c-diamide from sirohydrochlorin (anaerobic route): step 10/10.</text>
</comment>
<dbReference type="Gene3D" id="3.40.50.300">
    <property type="entry name" value="P-loop containing nucleotide triphosphate hydrolases"/>
    <property type="match status" value="2"/>
</dbReference>
<evidence type="ECO:0000256" key="7">
    <source>
        <dbReference type="ARBA" id="ARBA00022962"/>
    </source>
</evidence>
<keyword evidence="5 8" id="KW-0067">ATP-binding</keyword>
<evidence type="ECO:0000256" key="3">
    <source>
        <dbReference type="ARBA" id="ARBA00022598"/>
    </source>
</evidence>
<comment type="domain">
    <text evidence="8">Comprises of two domains. The C-terminal domain contains the binding site for glutamine and catalyzes the hydrolysis of this substrate to glutamate and ammonia. The N-terminal domain is anticipated to bind ATP and cobyrinate and catalyzes the ultimate synthesis of the diamide product. The ammonia produced via the glutaminase domain is probably translocated to the adjacent domain via a molecular tunnel, where it reacts with an activated intermediate.</text>
</comment>
<keyword evidence="3 8" id="KW-0436">Ligase</keyword>
<feature type="domain" description="CobB/CobQ-like glutamine amidotransferase" evidence="10">
    <location>
        <begin position="257"/>
        <end position="451"/>
    </location>
</feature>
<evidence type="ECO:0000313" key="11">
    <source>
        <dbReference type="EMBL" id="MDT7041417.1"/>
    </source>
</evidence>
<sequence>MFRNYPRLIIAGTHSGVGKTTVSLALMAALTAQGRRVQPFKIGPDFLDPMHHNAVTGRHSYNLDGWMLDASANKYAFEQAAREADLSIIEGMMGLFDGASAVDDSGSTAQMAKHLSAPVLLVVDGSAMARSVAAMVCGYATFDPDIRVVGVVFNRVNSKGHFVLLRDSVENSCSVKVVGYLKSDPVVTIEDRHLGLRVAFEQMGTDVYDKLGESAIETIDLALVEDLAASHNVPSSPPVKILQEIPKTIGGPNKTVKIGIAYDSAFCFYYQENFSAMRDQGAELIFFSPLVDVEMPKVDLLYLGGGYPELHEKGLSENIRMRQAIKDFACRGGAVYAECGGLMYLMNSIEDFEGQKFPMVGVFPYVAKMSRSHMMIGYRHLELIESCMLGPSGLQARGHEFHYSTLVPLDEEFEGEFVCQISDASRSHKGPDGLKFQNTLALYTHLHFGSQAALAKNLVDFSAQTRSGII</sequence>
<dbReference type="CDD" id="cd03130">
    <property type="entry name" value="GATase1_CobB"/>
    <property type="match status" value="1"/>
</dbReference>
<gene>
    <name evidence="8" type="primary">cbiA</name>
    <name evidence="11" type="ORF">PPG34_03595</name>
</gene>
<protein>
    <recommendedName>
        <fullName evidence="8">Cobyrinate a,c-diamide synthase</fullName>
        <ecNumber evidence="8">6.3.5.11</ecNumber>
    </recommendedName>
    <alternativeName>
        <fullName evidence="8">Cobyrinic acid a,c-diamide synthetase</fullName>
    </alternativeName>
</protein>
<dbReference type="HAMAP" id="MF_00027">
    <property type="entry name" value="CobB_CbiA"/>
    <property type="match status" value="1"/>
</dbReference>
<evidence type="ECO:0000256" key="5">
    <source>
        <dbReference type="ARBA" id="ARBA00022840"/>
    </source>
</evidence>
<organism evidence="11 12">
    <name type="scientific">Candidatus Nitronereus thalassa</name>
    <dbReference type="NCBI Taxonomy" id="3020898"/>
    <lineage>
        <taxon>Bacteria</taxon>
        <taxon>Pseudomonadati</taxon>
        <taxon>Nitrospirota</taxon>
        <taxon>Nitrospiria</taxon>
        <taxon>Nitrospirales</taxon>
        <taxon>Nitrospiraceae</taxon>
        <taxon>Candidatus Nitronereus</taxon>
    </lineage>
</organism>
<dbReference type="InterPro" id="IPR002586">
    <property type="entry name" value="CobQ/CobB/MinD/ParA_Nub-bd_dom"/>
</dbReference>
<evidence type="ECO:0000256" key="2">
    <source>
        <dbReference type="ARBA" id="ARBA00022573"/>
    </source>
</evidence>
<evidence type="ECO:0000259" key="10">
    <source>
        <dbReference type="Pfam" id="PF07685"/>
    </source>
</evidence>
<comment type="catalytic activity">
    <reaction evidence="8">
        <text>cob(II)yrinate + 2 L-glutamine + 2 ATP + 2 H2O = cob(II)yrinate a,c diamide + 2 L-glutamate + 2 ADP + 2 phosphate + 2 H(+)</text>
        <dbReference type="Rhea" id="RHEA:26289"/>
        <dbReference type="ChEBI" id="CHEBI:15377"/>
        <dbReference type="ChEBI" id="CHEBI:15378"/>
        <dbReference type="ChEBI" id="CHEBI:29985"/>
        <dbReference type="ChEBI" id="CHEBI:30616"/>
        <dbReference type="ChEBI" id="CHEBI:43474"/>
        <dbReference type="ChEBI" id="CHEBI:58359"/>
        <dbReference type="ChEBI" id="CHEBI:58537"/>
        <dbReference type="ChEBI" id="CHEBI:58894"/>
        <dbReference type="ChEBI" id="CHEBI:456216"/>
        <dbReference type="EC" id="6.3.5.11"/>
    </reaction>
</comment>
<feature type="domain" description="CobQ/CobB/MinD/ParA nucleotide binding" evidence="9">
    <location>
        <begin position="8"/>
        <end position="190"/>
    </location>
</feature>
<keyword evidence="6 8" id="KW-0460">Magnesium</keyword>
<dbReference type="RefSeq" id="WP_313831771.1">
    <property type="nucleotide sequence ID" value="NZ_JAQOUE010000001.1"/>
</dbReference>
<dbReference type="PANTHER" id="PTHR43873:SF1">
    <property type="entry name" value="COBYRINATE A,C-DIAMIDE SYNTHASE"/>
    <property type="match status" value="1"/>
</dbReference>
<dbReference type="SUPFAM" id="SSF52317">
    <property type="entry name" value="Class I glutamine amidotransferase-like"/>
    <property type="match status" value="1"/>
</dbReference>
<name>A0ABU3K4U3_9BACT</name>
<comment type="cofactor">
    <cofactor evidence="1 8">
        <name>Mg(2+)</name>
        <dbReference type="ChEBI" id="CHEBI:18420"/>
    </cofactor>
</comment>
<accession>A0ABU3K4U3</accession>
<dbReference type="CDD" id="cd05388">
    <property type="entry name" value="CobB_N"/>
    <property type="match status" value="1"/>
</dbReference>
<dbReference type="EMBL" id="JAQOUE010000001">
    <property type="protein sequence ID" value="MDT7041417.1"/>
    <property type="molecule type" value="Genomic_DNA"/>
</dbReference>
<keyword evidence="7 8" id="KW-0315">Glutamine amidotransferase</keyword>
<keyword evidence="4 8" id="KW-0547">Nucleotide-binding</keyword>
<dbReference type="Proteomes" id="UP001250932">
    <property type="component" value="Unassembled WGS sequence"/>
</dbReference>
<dbReference type="PROSITE" id="PS51274">
    <property type="entry name" value="GATASE_COBBQ"/>
    <property type="match status" value="1"/>
</dbReference>
<keyword evidence="2 8" id="KW-0169">Cobalamin biosynthesis</keyword>
<dbReference type="Gene3D" id="3.40.50.880">
    <property type="match status" value="1"/>
</dbReference>
<dbReference type="Pfam" id="PF01656">
    <property type="entry name" value="CbiA"/>
    <property type="match status" value="1"/>
</dbReference>
<dbReference type="SUPFAM" id="SSF52540">
    <property type="entry name" value="P-loop containing nucleoside triphosphate hydrolases"/>
    <property type="match status" value="1"/>
</dbReference>
<dbReference type="InterPro" id="IPR029062">
    <property type="entry name" value="Class_I_gatase-like"/>
</dbReference>
<evidence type="ECO:0000259" key="9">
    <source>
        <dbReference type="Pfam" id="PF01656"/>
    </source>
</evidence>
<reference evidence="11 12" key="1">
    <citation type="journal article" date="2023" name="ISME J.">
        <title>Cultivation and genomic characterization of novel and ubiquitous marine nitrite-oxidizing bacteria from the Nitrospirales.</title>
        <authorList>
            <person name="Mueller A.J."/>
            <person name="Daebeler A."/>
            <person name="Herbold C.W."/>
            <person name="Kirkegaard R.H."/>
            <person name="Daims H."/>
        </authorList>
    </citation>
    <scope>NUCLEOTIDE SEQUENCE [LARGE SCALE GENOMIC DNA]</scope>
    <source>
        <strain evidence="11 12">EB</strain>
    </source>
</reference>
<feature type="site" description="Increases nucleophilicity of active site Cys" evidence="8">
    <location>
        <position position="445"/>
    </location>
</feature>
<dbReference type="Pfam" id="PF07685">
    <property type="entry name" value="GATase_3"/>
    <property type="match status" value="1"/>
</dbReference>
<evidence type="ECO:0000313" key="12">
    <source>
        <dbReference type="Proteomes" id="UP001250932"/>
    </source>
</evidence>